<proteinExistence type="predicted"/>
<dbReference type="AlphaFoldDB" id="A0A2I0TXA7"/>
<evidence type="ECO:0000256" key="1">
    <source>
        <dbReference type="SAM" id="MobiDB-lite"/>
    </source>
</evidence>
<keyword evidence="3" id="KW-1185">Reference proteome</keyword>
<dbReference type="EMBL" id="KZ506744">
    <property type="protein sequence ID" value="PKU38436.1"/>
    <property type="molecule type" value="Genomic_DNA"/>
</dbReference>
<evidence type="ECO:0000313" key="3">
    <source>
        <dbReference type="Proteomes" id="UP000233556"/>
    </source>
</evidence>
<feature type="region of interest" description="Disordered" evidence="1">
    <location>
        <begin position="294"/>
        <end position="322"/>
    </location>
</feature>
<dbReference type="OrthoDB" id="9202574at2759"/>
<protein>
    <submittedName>
        <fullName evidence="2">Uncharacterized protein</fullName>
    </submittedName>
</protein>
<accession>A0A2I0TXA7</accession>
<organism evidence="2 3">
    <name type="scientific">Limosa lapponica baueri</name>
    <dbReference type="NCBI Taxonomy" id="1758121"/>
    <lineage>
        <taxon>Eukaryota</taxon>
        <taxon>Metazoa</taxon>
        <taxon>Chordata</taxon>
        <taxon>Craniata</taxon>
        <taxon>Vertebrata</taxon>
        <taxon>Euteleostomi</taxon>
        <taxon>Archelosauria</taxon>
        <taxon>Archosauria</taxon>
        <taxon>Dinosauria</taxon>
        <taxon>Saurischia</taxon>
        <taxon>Theropoda</taxon>
        <taxon>Coelurosauria</taxon>
        <taxon>Aves</taxon>
        <taxon>Neognathae</taxon>
        <taxon>Neoaves</taxon>
        <taxon>Charadriiformes</taxon>
        <taxon>Scolopacidae</taxon>
        <taxon>Limosa</taxon>
    </lineage>
</organism>
<sequence length="322" mass="36155">MHYYGERYKYLYLPETGYITETIQQCTPQSDMCSTTCHPVSVIKSPMPRWQNYTQPFNYVCPQPGVTQSSLLPCQPYVQQCVLLYPEPCETTCLLPCRKPSLKLSPVQNFQPCETSFPEKKRTAKSLPPCAPRCPEPGKLKFPPCGIKYSSSCKNECRTQKISKCSSQRYGAELRSLQGMTSGYSLPLRGVTECPPQQCVTQSFLQEYVSGFPQQKCMKGYPTQECVTTYSSQQCVTKCPPKPQVPKCPPGQGIKEYSSQHHATKCSLPQEGIKHKSSSTQHLSKSKCLYPRATQHSPQHHAGGVKRSGHTKKSRCASKWLC</sequence>
<dbReference type="Proteomes" id="UP000233556">
    <property type="component" value="Unassembled WGS sequence"/>
</dbReference>
<feature type="compositionally biased region" description="Basic residues" evidence="1">
    <location>
        <begin position="303"/>
        <end position="316"/>
    </location>
</feature>
<gene>
    <name evidence="2" type="ORF">llap_11256</name>
</gene>
<reference evidence="3" key="1">
    <citation type="submission" date="2017-11" db="EMBL/GenBank/DDBJ databases">
        <authorList>
            <person name="Lima N.C."/>
            <person name="Parody-Merino A.M."/>
            <person name="Battley P.F."/>
            <person name="Fidler A.E."/>
            <person name="Prosdocimi F."/>
        </authorList>
    </citation>
    <scope>NUCLEOTIDE SEQUENCE [LARGE SCALE GENOMIC DNA]</scope>
</reference>
<reference evidence="3" key="2">
    <citation type="submission" date="2017-12" db="EMBL/GenBank/DDBJ databases">
        <title>Genome sequence of the Bar-tailed Godwit (Limosa lapponica baueri).</title>
        <authorList>
            <person name="Lima N.C.B."/>
            <person name="Parody-Merino A.M."/>
            <person name="Battley P.F."/>
            <person name="Fidler A.E."/>
            <person name="Prosdocimi F."/>
        </authorList>
    </citation>
    <scope>NUCLEOTIDE SEQUENCE [LARGE SCALE GENOMIC DNA]</scope>
</reference>
<evidence type="ECO:0000313" key="2">
    <source>
        <dbReference type="EMBL" id="PKU38436.1"/>
    </source>
</evidence>
<name>A0A2I0TXA7_LIMLA</name>